<gene>
    <name evidence="1" type="ORF">Amon02_000618200</name>
</gene>
<keyword evidence="2" id="KW-1185">Reference proteome</keyword>
<accession>A0ACB5TA33</accession>
<comment type="caution">
    <text evidence="1">The sequence shown here is derived from an EMBL/GenBank/DDBJ whole genome shotgun (WGS) entry which is preliminary data.</text>
</comment>
<evidence type="ECO:0000313" key="1">
    <source>
        <dbReference type="EMBL" id="GME83457.1"/>
    </source>
</evidence>
<dbReference type="Proteomes" id="UP001165064">
    <property type="component" value="Unassembled WGS sequence"/>
</dbReference>
<organism evidence="1 2">
    <name type="scientific">Ambrosiozyma monospora</name>
    <name type="common">Yeast</name>
    <name type="synonym">Endomycopsis monosporus</name>
    <dbReference type="NCBI Taxonomy" id="43982"/>
    <lineage>
        <taxon>Eukaryota</taxon>
        <taxon>Fungi</taxon>
        <taxon>Dikarya</taxon>
        <taxon>Ascomycota</taxon>
        <taxon>Saccharomycotina</taxon>
        <taxon>Pichiomycetes</taxon>
        <taxon>Pichiales</taxon>
        <taxon>Pichiaceae</taxon>
        <taxon>Ambrosiozyma</taxon>
    </lineage>
</organism>
<proteinExistence type="predicted"/>
<sequence length="230" mass="25311">MELVDSVTAKESNIVEWQLKRAIKENREHVSEKLVDDLRVLDQEFAYQRHRQWLLDPGSVGAVPSLPPHSTVPPVPAPVPAPVPVPVPVPVPDPVHGSSGTSGHALVNIPSIPGQALVPSQGQSSSTTDPTEPEVVVIDDDEPEVEPVGEKLLADEEKTKKLNRLFEDGNGLLTALADVVSAVDEKENPEYYEKLAAEKKNKADWAAEKYRRSRKTPYDKSKYEHVIVID</sequence>
<name>A0ACB5TA33_AMBMO</name>
<evidence type="ECO:0000313" key="2">
    <source>
        <dbReference type="Proteomes" id="UP001165064"/>
    </source>
</evidence>
<reference evidence="1" key="1">
    <citation type="submission" date="2023-04" db="EMBL/GenBank/DDBJ databases">
        <title>Ambrosiozyma monospora NBRC 10751.</title>
        <authorList>
            <person name="Ichikawa N."/>
            <person name="Sato H."/>
            <person name="Tonouchi N."/>
        </authorList>
    </citation>
    <scope>NUCLEOTIDE SEQUENCE</scope>
    <source>
        <strain evidence="1">NBRC 10751</strain>
    </source>
</reference>
<protein>
    <submittedName>
        <fullName evidence="1">Unnamed protein product</fullName>
    </submittedName>
</protein>
<dbReference type="EMBL" id="BSXS01004765">
    <property type="protein sequence ID" value="GME83457.1"/>
    <property type="molecule type" value="Genomic_DNA"/>
</dbReference>